<evidence type="ECO:0000313" key="5">
    <source>
        <dbReference type="EMBL" id="MFC6208113.1"/>
    </source>
</evidence>
<keyword evidence="1" id="KW-0472">Membrane</keyword>
<dbReference type="InterPro" id="IPR018702">
    <property type="entry name" value="DUF2207"/>
</dbReference>
<keyword evidence="6" id="KW-1185">Reference proteome</keyword>
<dbReference type="Pfam" id="PF20990">
    <property type="entry name" value="DUF2207_C"/>
    <property type="match status" value="1"/>
</dbReference>
<accession>A0ABW1SV95</accession>
<dbReference type="InterPro" id="IPR048389">
    <property type="entry name" value="YciQ-like_C"/>
</dbReference>
<dbReference type="Proteomes" id="UP001596254">
    <property type="component" value="Unassembled WGS sequence"/>
</dbReference>
<feature type="transmembrane region" description="Helical" evidence="1">
    <location>
        <begin position="429"/>
        <end position="447"/>
    </location>
</feature>
<sequence length="611" mass="67164">MKRDWFRWLLAGLLVLCSGVIGSKSALADSDYTIRPFQVTADILRNGDANVRETMTYHFNSGTYHGVYNIQDLRGIRGGKLTGISSQRNNGPVIIAHAGTDQANHTYLLTQTQQQIKVKLYQTIKAGDRIKVTYHYHLRGVVKNYRDTAELNWKLVGSAWDVTLKDVRLVVQLPAKHISTLQAWTHGPAAGVTRVSTKAGRVTMTVGSNPANQFIESHLLFPTQVTATNQNRSKQARKRVVQRQEARLASAANAQLKQRRLRQWIGYWIMVAMIGTTIMAAGWWLRRHSANRHAVPARITHFFDVPQVSPAVAQVLVDLRWPDTNALTGEIMVAVGHGDLKLIMEQGAEHETARLTKVGTVENGFLHACFANLGNRTDSFTLAELEAFAAADKQGVVDQWFKDWQSQINAVARSYQDVPNILYRQRLRWLALGVTGLAGVWLIFAWVLGQTAFLATLVASGFLLMIVWTYLFSHIRVSQYNAAGLQAMNEAQGFRRMLKDIGHFNTAKIGDLILWEQILPYAVAFGLAKQVTKQMNADFDQRIIETSMPELYSVYFIGNIGQPLMGVVGGSIATAISTADSVSLAGKSGGFSGGGFGGSGGFGGGSGGGAF</sequence>
<protein>
    <submittedName>
        <fullName evidence="5">DUF2207 family protein</fullName>
    </submittedName>
</protein>
<name>A0ABW1SV95_9LACO</name>
<feature type="domain" description="DUF2207" evidence="3">
    <location>
        <begin position="34"/>
        <end position="221"/>
    </location>
</feature>
<evidence type="ECO:0000259" key="3">
    <source>
        <dbReference type="Pfam" id="PF09972"/>
    </source>
</evidence>
<feature type="domain" description="Predicted membrane protein YciQ-like C-terminal" evidence="4">
    <location>
        <begin position="300"/>
        <end position="535"/>
    </location>
</feature>
<keyword evidence="1" id="KW-1133">Transmembrane helix</keyword>
<proteinExistence type="predicted"/>
<reference evidence="6" key="1">
    <citation type="journal article" date="2019" name="Int. J. Syst. Evol. Microbiol.">
        <title>The Global Catalogue of Microorganisms (GCM) 10K type strain sequencing project: providing services to taxonomists for standard genome sequencing and annotation.</title>
        <authorList>
            <consortium name="The Broad Institute Genomics Platform"/>
            <consortium name="The Broad Institute Genome Sequencing Center for Infectious Disease"/>
            <person name="Wu L."/>
            <person name="Ma J."/>
        </authorList>
    </citation>
    <scope>NUCLEOTIDE SEQUENCE [LARGE SCALE GENOMIC DNA]</scope>
    <source>
        <strain evidence="6">CCM 8905</strain>
    </source>
</reference>
<evidence type="ECO:0000256" key="2">
    <source>
        <dbReference type="SAM" id="SignalP"/>
    </source>
</evidence>
<dbReference type="RefSeq" id="WP_125692677.1">
    <property type="nucleotide sequence ID" value="NZ_JBHSSK010000029.1"/>
</dbReference>
<organism evidence="5 6">
    <name type="scientific">Levilactobacillus tongjiangensis</name>
    <dbReference type="NCBI Taxonomy" id="2486023"/>
    <lineage>
        <taxon>Bacteria</taxon>
        <taxon>Bacillati</taxon>
        <taxon>Bacillota</taxon>
        <taxon>Bacilli</taxon>
        <taxon>Lactobacillales</taxon>
        <taxon>Lactobacillaceae</taxon>
        <taxon>Levilactobacillus</taxon>
    </lineage>
</organism>
<feature type="transmembrane region" description="Helical" evidence="1">
    <location>
        <begin position="453"/>
        <end position="472"/>
    </location>
</feature>
<evidence type="ECO:0000313" key="6">
    <source>
        <dbReference type="Proteomes" id="UP001596254"/>
    </source>
</evidence>
<feature type="chain" id="PRO_5046557511" evidence="2">
    <location>
        <begin position="29"/>
        <end position="611"/>
    </location>
</feature>
<keyword evidence="2" id="KW-0732">Signal</keyword>
<dbReference type="EMBL" id="JBHSSK010000029">
    <property type="protein sequence ID" value="MFC6208113.1"/>
    <property type="molecule type" value="Genomic_DNA"/>
</dbReference>
<feature type="signal peptide" evidence="2">
    <location>
        <begin position="1"/>
        <end position="28"/>
    </location>
</feature>
<keyword evidence="1" id="KW-0812">Transmembrane</keyword>
<dbReference type="Pfam" id="PF09972">
    <property type="entry name" value="DUF2207"/>
    <property type="match status" value="1"/>
</dbReference>
<evidence type="ECO:0000256" key="1">
    <source>
        <dbReference type="SAM" id="Phobius"/>
    </source>
</evidence>
<evidence type="ECO:0000259" key="4">
    <source>
        <dbReference type="Pfam" id="PF20990"/>
    </source>
</evidence>
<comment type="caution">
    <text evidence="5">The sequence shown here is derived from an EMBL/GenBank/DDBJ whole genome shotgun (WGS) entry which is preliminary data.</text>
</comment>
<gene>
    <name evidence="5" type="ORF">ACFP1G_11630</name>
</gene>
<feature type="transmembrane region" description="Helical" evidence="1">
    <location>
        <begin position="264"/>
        <end position="285"/>
    </location>
</feature>